<gene>
    <name evidence="4" type="ORF">AsAng_0014790</name>
</gene>
<proteinExistence type="predicted"/>
<dbReference type="Pfam" id="PF18962">
    <property type="entry name" value="Por_Secre_tail"/>
    <property type="match status" value="1"/>
</dbReference>
<organism evidence="4 5">
    <name type="scientific">Aureispira anguillae</name>
    <dbReference type="NCBI Taxonomy" id="2864201"/>
    <lineage>
        <taxon>Bacteria</taxon>
        <taxon>Pseudomonadati</taxon>
        <taxon>Bacteroidota</taxon>
        <taxon>Saprospiria</taxon>
        <taxon>Saprospirales</taxon>
        <taxon>Saprospiraceae</taxon>
        <taxon>Aureispira</taxon>
    </lineage>
</organism>
<dbReference type="EMBL" id="AP026867">
    <property type="protein sequence ID" value="BDS10770.1"/>
    <property type="molecule type" value="Genomic_DNA"/>
</dbReference>
<dbReference type="NCBIfam" id="TIGR04183">
    <property type="entry name" value="Por_Secre_tail"/>
    <property type="match status" value="1"/>
</dbReference>
<sequence length="450" mass="47165">MKSIQIFLAALFLMAASISVNAQGYANSFGWVATNSNSSSTGAAACGIQNVIELTSNPSTHSLSGTSALFPSSTGTDPTTTVTITLNFLHPVCNLKLKVNDLDYGPTSTPPTETMTTSPMFTSISPSISPAGPMFNNVAGTLTPPFGVNNTLGWVEFGPTPLTTVTLTYNRTVGYGIFLDSILYDCCDNCICDNKDLKLIGASSSIPSSGATSVDVNVNSAGVPLSKLNVSIPYYESSANSECIKCDPANISKYGKITNLPIIAGVTPTFTGPSTSGSAEIVYEFPVPTVVNQTISLDLQFPPTLELTCCPNSVDYCVKLGLIDKECKICEKLLCLPAGAAGSSSGSSSTSKKATSTVDQDNAKARLDGELEPSNQLQITPNPATSTLNVRLPNNAEASLEVLDLNGKNIQSKTVSTTSVSLNISTLSQGTYILKYTSGNTVINEKFVKK</sequence>
<evidence type="ECO:0000259" key="3">
    <source>
        <dbReference type="Pfam" id="PF18962"/>
    </source>
</evidence>
<keyword evidence="5" id="KW-1185">Reference proteome</keyword>
<evidence type="ECO:0000313" key="4">
    <source>
        <dbReference type="EMBL" id="BDS10770.1"/>
    </source>
</evidence>
<evidence type="ECO:0000256" key="1">
    <source>
        <dbReference type="SAM" id="MobiDB-lite"/>
    </source>
</evidence>
<reference evidence="4" key="1">
    <citation type="submission" date="2022-09" db="EMBL/GenBank/DDBJ databases">
        <title>Aureispira anguillicida sp. nov., isolated from Leptocephalus of Japanese eel Anguilla japonica.</title>
        <authorList>
            <person name="Yuasa K."/>
            <person name="Mekata T."/>
            <person name="Ikunari K."/>
        </authorList>
    </citation>
    <scope>NUCLEOTIDE SEQUENCE</scope>
    <source>
        <strain evidence="4">EL160426</strain>
    </source>
</reference>
<accession>A0A915YCX7</accession>
<feature type="signal peptide" evidence="2">
    <location>
        <begin position="1"/>
        <end position="22"/>
    </location>
</feature>
<dbReference type="AlphaFoldDB" id="A0A915YCX7"/>
<keyword evidence="2" id="KW-0732">Signal</keyword>
<feature type="chain" id="PRO_5036815615" evidence="2">
    <location>
        <begin position="23"/>
        <end position="450"/>
    </location>
</feature>
<protein>
    <submittedName>
        <fullName evidence="4">T9SS type A sorting domain-containing protein</fullName>
    </submittedName>
</protein>
<name>A0A915YCX7_9BACT</name>
<dbReference type="Proteomes" id="UP001060919">
    <property type="component" value="Chromosome"/>
</dbReference>
<dbReference type="RefSeq" id="WP_264792039.1">
    <property type="nucleotide sequence ID" value="NZ_AP026867.1"/>
</dbReference>
<dbReference type="KEGG" id="aup:AsAng_0014790"/>
<feature type="compositionally biased region" description="Low complexity" evidence="1">
    <location>
        <begin position="339"/>
        <end position="357"/>
    </location>
</feature>
<evidence type="ECO:0000256" key="2">
    <source>
        <dbReference type="SAM" id="SignalP"/>
    </source>
</evidence>
<evidence type="ECO:0000313" key="5">
    <source>
        <dbReference type="Proteomes" id="UP001060919"/>
    </source>
</evidence>
<dbReference type="InterPro" id="IPR026444">
    <property type="entry name" value="Secre_tail"/>
</dbReference>
<feature type="domain" description="Secretion system C-terminal sorting" evidence="3">
    <location>
        <begin position="381"/>
        <end position="448"/>
    </location>
</feature>
<feature type="region of interest" description="Disordered" evidence="1">
    <location>
        <begin position="339"/>
        <end position="360"/>
    </location>
</feature>